<keyword evidence="1" id="KW-0413">Isomerase</keyword>
<accession>A0A4P9WEB0</accession>
<dbReference type="EMBL" id="KZ995254">
    <property type="protein sequence ID" value="RKO91051.1"/>
    <property type="molecule type" value="Genomic_DNA"/>
</dbReference>
<dbReference type="PANTHER" id="PTHR30345">
    <property type="entry name" value="RIBOSE-5-PHOSPHATE ISOMERASE B"/>
    <property type="match status" value="1"/>
</dbReference>
<dbReference type="NCBIfam" id="TIGR00689">
    <property type="entry name" value="rpiB_lacA_lacB"/>
    <property type="match status" value="1"/>
</dbReference>
<evidence type="ECO:0000313" key="1">
    <source>
        <dbReference type="EMBL" id="RKO91051.1"/>
    </source>
</evidence>
<keyword evidence="2" id="KW-1185">Reference proteome</keyword>
<protein>
    <submittedName>
        <fullName evidence="1">Ribose/Galactose isomerase-domain-containing protein</fullName>
    </submittedName>
</protein>
<dbReference type="SUPFAM" id="SSF89623">
    <property type="entry name" value="Ribose/Galactose isomerase RpiB/AlsB"/>
    <property type="match status" value="2"/>
</dbReference>
<dbReference type="Gene3D" id="3.40.1400.10">
    <property type="entry name" value="Sugar-phosphate isomerase, RpiB/LacA/LacB"/>
    <property type="match status" value="2"/>
</dbReference>
<dbReference type="Proteomes" id="UP000269721">
    <property type="component" value="Unassembled WGS sequence"/>
</dbReference>
<sequence length="188" mass="20166">MSSQTQLIVIGSDHAGYEAKVHILECLRQDGDLATKWAVVDVGTHSGSSPVDYPDYAVQVSEKVVNGESAYEKRLGIVVCGSGIGISIAANKIKGVRCALCHDVNSATMSRRRDQLFPLPSSNAEAPDSISNLQHNDANILAIGGRSTAHDALHEIVKSFLSTDFDGNHHSARLDKIHQLEGCSYQGN</sequence>
<dbReference type="Pfam" id="PF02502">
    <property type="entry name" value="LacAB_rpiB"/>
    <property type="match status" value="2"/>
</dbReference>
<dbReference type="PANTHER" id="PTHR30345:SF0">
    <property type="entry name" value="DNA DAMAGE-REPAIR_TOLERATION PROTEIN DRT102"/>
    <property type="match status" value="1"/>
</dbReference>
<organism evidence="1 2">
    <name type="scientific">Blyttiomyces helicus</name>
    <dbReference type="NCBI Taxonomy" id="388810"/>
    <lineage>
        <taxon>Eukaryota</taxon>
        <taxon>Fungi</taxon>
        <taxon>Fungi incertae sedis</taxon>
        <taxon>Chytridiomycota</taxon>
        <taxon>Chytridiomycota incertae sedis</taxon>
        <taxon>Chytridiomycetes</taxon>
        <taxon>Chytridiomycetes incertae sedis</taxon>
        <taxon>Blyttiomyces</taxon>
    </lineage>
</organism>
<dbReference type="OrthoDB" id="2106730at2759"/>
<name>A0A4P9WEB0_9FUNG</name>
<proteinExistence type="predicted"/>
<dbReference type="InterPro" id="IPR036569">
    <property type="entry name" value="RpiB_LacA_LacB_sf"/>
</dbReference>
<evidence type="ECO:0000313" key="2">
    <source>
        <dbReference type="Proteomes" id="UP000269721"/>
    </source>
</evidence>
<reference evidence="2" key="1">
    <citation type="journal article" date="2018" name="Nat. Microbiol.">
        <title>Leveraging single-cell genomics to expand the fungal tree of life.</title>
        <authorList>
            <person name="Ahrendt S.R."/>
            <person name="Quandt C.A."/>
            <person name="Ciobanu D."/>
            <person name="Clum A."/>
            <person name="Salamov A."/>
            <person name="Andreopoulos B."/>
            <person name="Cheng J.F."/>
            <person name="Woyke T."/>
            <person name="Pelin A."/>
            <person name="Henrissat B."/>
            <person name="Reynolds N.K."/>
            <person name="Benny G.L."/>
            <person name="Smith M.E."/>
            <person name="James T.Y."/>
            <person name="Grigoriev I.V."/>
        </authorList>
    </citation>
    <scope>NUCLEOTIDE SEQUENCE [LARGE SCALE GENOMIC DNA]</scope>
</reference>
<dbReference type="PIRSF" id="PIRSF005384">
    <property type="entry name" value="RpiB_LacA_B"/>
    <property type="match status" value="1"/>
</dbReference>
<dbReference type="GO" id="GO:0005975">
    <property type="term" value="P:carbohydrate metabolic process"/>
    <property type="evidence" value="ECO:0007669"/>
    <property type="project" value="InterPro"/>
</dbReference>
<gene>
    <name evidence="1" type="ORF">BDK51DRAFT_27525</name>
</gene>
<dbReference type="GO" id="GO:0016853">
    <property type="term" value="F:isomerase activity"/>
    <property type="evidence" value="ECO:0007669"/>
    <property type="project" value="UniProtKB-KW"/>
</dbReference>
<dbReference type="AlphaFoldDB" id="A0A4P9WEB0"/>
<dbReference type="InterPro" id="IPR003500">
    <property type="entry name" value="RpiB_LacA_LacB"/>
</dbReference>